<dbReference type="InterPro" id="IPR036093">
    <property type="entry name" value="NAC_dom_sf"/>
</dbReference>
<keyword evidence="1" id="KW-0805">Transcription regulation</keyword>
<evidence type="ECO:0000256" key="5">
    <source>
        <dbReference type="SAM" id="MobiDB-lite"/>
    </source>
</evidence>
<evidence type="ECO:0000256" key="3">
    <source>
        <dbReference type="ARBA" id="ARBA00023163"/>
    </source>
</evidence>
<dbReference type="PANTHER" id="PTHR31719">
    <property type="entry name" value="NAC TRANSCRIPTION FACTOR 56"/>
    <property type="match status" value="1"/>
</dbReference>
<dbReference type="Proteomes" id="UP000245207">
    <property type="component" value="Unassembled WGS sequence"/>
</dbReference>
<accession>A0A2U1LNB3</accession>
<sequence length="425" mass="49073">MAKNNQQIVSHNNQQQPDYADLLEPGYRFCPTDPELIVYYLKPKIETGKRHPNCRYYEVNIYDYSHDELTAKPEYRSCENKWYFLTWTEHKHCNGNCLNRQTRNGGNWKASQACAAVKDVTNRVVGSRLSLAYFDENKHKTRWLMHEYTTKNPNIPKESRKHNTDKNKLTDWVLCKIYKKVPKQKYPSNNLADQEEVIVETNHRSEDEPSHRRRRLSMDQESYQSNGDEHVHIRESNHQSGTGVHIVAPVQIMLTSNQQSDVNNVHVESPQTFPSMSINMSLNSIPMQHMPMLCGSNLIQPPFEDPQALFSKEQVQPSFEEDVTGHDAQLDDNMTCPGQAPAVQLDTSLNPMTFSHTLTDDVFQQDFQNSYHDTPSLYEEPTMVPEAGYSSYNPDSLVGLENFESFDPSSEYFSIDDFMDAPMDE</sequence>
<evidence type="ECO:0000256" key="2">
    <source>
        <dbReference type="ARBA" id="ARBA00023125"/>
    </source>
</evidence>
<reference evidence="7 8" key="1">
    <citation type="journal article" date="2018" name="Mol. Plant">
        <title>The genome of Artemisia annua provides insight into the evolution of Asteraceae family and artemisinin biosynthesis.</title>
        <authorList>
            <person name="Shen Q."/>
            <person name="Zhang L."/>
            <person name="Liao Z."/>
            <person name="Wang S."/>
            <person name="Yan T."/>
            <person name="Shi P."/>
            <person name="Liu M."/>
            <person name="Fu X."/>
            <person name="Pan Q."/>
            <person name="Wang Y."/>
            <person name="Lv Z."/>
            <person name="Lu X."/>
            <person name="Zhang F."/>
            <person name="Jiang W."/>
            <person name="Ma Y."/>
            <person name="Chen M."/>
            <person name="Hao X."/>
            <person name="Li L."/>
            <person name="Tang Y."/>
            <person name="Lv G."/>
            <person name="Zhou Y."/>
            <person name="Sun X."/>
            <person name="Brodelius P.E."/>
            <person name="Rose J.K.C."/>
            <person name="Tang K."/>
        </authorList>
    </citation>
    <scope>NUCLEOTIDE SEQUENCE [LARGE SCALE GENOMIC DNA]</scope>
    <source>
        <strain evidence="8">cv. Huhao1</strain>
        <tissue evidence="7">Leaf</tissue>
    </source>
</reference>
<dbReference type="GO" id="GO:0003677">
    <property type="term" value="F:DNA binding"/>
    <property type="evidence" value="ECO:0007669"/>
    <property type="project" value="UniProtKB-KW"/>
</dbReference>
<keyword evidence="4" id="KW-0539">Nucleus</keyword>
<gene>
    <name evidence="7" type="ORF">CTI12_AA472230</name>
</gene>
<feature type="region of interest" description="Disordered" evidence="5">
    <location>
        <begin position="199"/>
        <end position="229"/>
    </location>
</feature>
<dbReference type="GO" id="GO:0006355">
    <property type="term" value="P:regulation of DNA-templated transcription"/>
    <property type="evidence" value="ECO:0007669"/>
    <property type="project" value="InterPro"/>
</dbReference>
<evidence type="ECO:0000313" key="8">
    <source>
        <dbReference type="Proteomes" id="UP000245207"/>
    </source>
</evidence>
<evidence type="ECO:0000256" key="4">
    <source>
        <dbReference type="ARBA" id="ARBA00023242"/>
    </source>
</evidence>
<dbReference type="STRING" id="35608.A0A2U1LNB3"/>
<evidence type="ECO:0000259" key="6">
    <source>
        <dbReference type="PROSITE" id="PS51005"/>
    </source>
</evidence>
<dbReference type="EMBL" id="PKPP01008512">
    <property type="protein sequence ID" value="PWA50490.1"/>
    <property type="molecule type" value="Genomic_DNA"/>
</dbReference>
<keyword evidence="8" id="KW-1185">Reference proteome</keyword>
<comment type="caution">
    <text evidence="7">The sequence shown here is derived from an EMBL/GenBank/DDBJ whole genome shotgun (WGS) entry which is preliminary data.</text>
</comment>
<organism evidence="7 8">
    <name type="scientific">Artemisia annua</name>
    <name type="common">Sweet wormwood</name>
    <dbReference type="NCBI Taxonomy" id="35608"/>
    <lineage>
        <taxon>Eukaryota</taxon>
        <taxon>Viridiplantae</taxon>
        <taxon>Streptophyta</taxon>
        <taxon>Embryophyta</taxon>
        <taxon>Tracheophyta</taxon>
        <taxon>Spermatophyta</taxon>
        <taxon>Magnoliopsida</taxon>
        <taxon>eudicotyledons</taxon>
        <taxon>Gunneridae</taxon>
        <taxon>Pentapetalae</taxon>
        <taxon>asterids</taxon>
        <taxon>campanulids</taxon>
        <taxon>Asterales</taxon>
        <taxon>Asteraceae</taxon>
        <taxon>Asteroideae</taxon>
        <taxon>Anthemideae</taxon>
        <taxon>Artemisiinae</taxon>
        <taxon>Artemisia</taxon>
    </lineage>
</organism>
<proteinExistence type="predicted"/>
<dbReference type="Pfam" id="PF02365">
    <property type="entry name" value="NAM"/>
    <property type="match status" value="1"/>
</dbReference>
<protein>
    <submittedName>
        <fullName evidence="7">NAC domain-containing protein</fullName>
    </submittedName>
</protein>
<evidence type="ECO:0000256" key="1">
    <source>
        <dbReference type="ARBA" id="ARBA00023015"/>
    </source>
</evidence>
<dbReference type="Gene3D" id="2.170.150.80">
    <property type="entry name" value="NAC domain"/>
    <property type="match status" value="1"/>
</dbReference>
<dbReference type="PROSITE" id="PS51005">
    <property type="entry name" value="NAC"/>
    <property type="match status" value="1"/>
</dbReference>
<keyword evidence="3" id="KW-0804">Transcription</keyword>
<feature type="compositionally biased region" description="Basic and acidic residues" evidence="5">
    <location>
        <begin position="201"/>
        <end position="210"/>
    </location>
</feature>
<dbReference type="InterPro" id="IPR003441">
    <property type="entry name" value="NAC-dom"/>
</dbReference>
<feature type="domain" description="NAC" evidence="6">
    <location>
        <begin position="23"/>
        <end position="180"/>
    </location>
</feature>
<name>A0A2U1LNB3_ARTAN</name>
<dbReference type="PANTHER" id="PTHR31719:SF179">
    <property type="entry name" value="OS08G0148400 PROTEIN"/>
    <property type="match status" value="1"/>
</dbReference>
<evidence type="ECO:0000313" key="7">
    <source>
        <dbReference type="EMBL" id="PWA50490.1"/>
    </source>
</evidence>
<dbReference type="SUPFAM" id="SSF101941">
    <property type="entry name" value="NAC domain"/>
    <property type="match status" value="1"/>
</dbReference>
<dbReference type="OrthoDB" id="1509001at2759"/>
<dbReference type="AlphaFoldDB" id="A0A2U1LNB3"/>
<keyword evidence="2" id="KW-0238">DNA-binding</keyword>